<evidence type="ECO:0000313" key="1">
    <source>
        <dbReference type="EMBL" id="KAI9462051.1"/>
    </source>
</evidence>
<accession>A0ACC0U671</accession>
<name>A0ACC0U671_9AGAM</name>
<proteinExistence type="predicted"/>
<keyword evidence="2" id="KW-1185">Reference proteome</keyword>
<dbReference type="EMBL" id="JAGFNK010000171">
    <property type="protein sequence ID" value="KAI9462051.1"/>
    <property type="molecule type" value="Genomic_DNA"/>
</dbReference>
<gene>
    <name evidence="1" type="ORF">F5148DRAFT_236800</name>
</gene>
<organism evidence="1 2">
    <name type="scientific">Russula earlei</name>
    <dbReference type="NCBI Taxonomy" id="71964"/>
    <lineage>
        <taxon>Eukaryota</taxon>
        <taxon>Fungi</taxon>
        <taxon>Dikarya</taxon>
        <taxon>Basidiomycota</taxon>
        <taxon>Agaricomycotina</taxon>
        <taxon>Agaricomycetes</taxon>
        <taxon>Russulales</taxon>
        <taxon>Russulaceae</taxon>
        <taxon>Russula</taxon>
    </lineage>
</organism>
<reference evidence="1" key="1">
    <citation type="submission" date="2021-03" db="EMBL/GenBank/DDBJ databases">
        <title>Evolutionary priming and transition to the ectomycorrhizal habit in an iconic lineage of mushroom-forming fungi: is preadaptation a requirement?</title>
        <authorList>
            <consortium name="DOE Joint Genome Institute"/>
            <person name="Looney B.P."/>
            <person name="Miyauchi S."/>
            <person name="Morin E."/>
            <person name="Drula E."/>
            <person name="Courty P.E."/>
            <person name="Chicoki N."/>
            <person name="Fauchery L."/>
            <person name="Kohler A."/>
            <person name="Kuo A."/>
            <person name="LaButti K."/>
            <person name="Pangilinan J."/>
            <person name="Lipzen A."/>
            <person name="Riley R."/>
            <person name="Andreopoulos W."/>
            <person name="He G."/>
            <person name="Johnson J."/>
            <person name="Barry K.W."/>
            <person name="Grigoriev I.V."/>
            <person name="Nagy L."/>
            <person name="Hibbett D."/>
            <person name="Henrissat B."/>
            <person name="Matheny P.B."/>
            <person name="Labbe J."/>
            <person name="Martin A.F."/>
        </authorList>
    </citation>
    <scope>NUCLEOTIDE SEQUENCE</scope>
    <source>
        <strain evidence="1">BPL698</strain>
    </source>
</reference>
<sequence length="296" mass="31486">MNGWDRSVLSRAITTCTADSGVIEDCPVFQNEGRLCTDDENNACYATNPLPDEEVSPGTLSPYLPGCVAVTDGPAPATPADVVQGCLPGGGGGNPLPISNQLSKTISPPAPSSASISPHSVPLETSTTPLSSSVSLTASSFNSFNSHSSFPVMSTQPTTQSGPMTTPPPNHPTVPASYNQTFRYSSGILVTSAWPTTQLGPVTSPAEYLPPTVPTDSPIPFFPAGHRKHKHHHQHHHGHGQNEEHHETEGDPEHMSDAEYCDEEVPPSPRPSKRTRSAFAHRRHHLKGGHGSRLII</sequence>
<protein>
    <submittedName>
        <fullName evidence="1">Uncharacterized protein</fullName>
    </submittedName>
</protein>
<dbReference type="Proteomes" id="UP001207468">
    <property type="component" value="Unassembled WGS sequence"/>
</dbReference>
<comment type="caution">
    <text evidence="1">The sequence shown here is derived from an EMBL/GenBank/DDBJ whole genome shotgun (WGS) entry which is preliminary data.</text>
</comment>
<evidence type="ECO:0000313" key="2">
    <source>
        <dbReference type="Proteomes" id="UP001207468"/>
    </source>
</evidence>